<reference evidence="3 4" key="1">
    <citation type="submission" date="2020-04" db="EMBL/GenBank/DDBJ databases">
        <authorList>
            <person name="Hitch T.C.A."/>
            <person name="Wylensek D."/>
            <person name="Clavel T."/>
        </authorList>
    </citation>
    <scope>NUCLEOTIDE SEQUENCE [LARGE SCALE GENOMIC DNA]</scope>
    <source>
        <strain evidence="3 4">COR2-253-APC-1A</strain>
    </source>
</reference>
<name>A0A848AVW5_9BACT</name>
<dbReference type="GO" id="GO:0016757">
    <property type="term" value="F:glycosyltransferase activity"/>
    <property type="evidence" value="ECO:0007669"/>
    <property type="project" value="InterPro"/>
</dbReference>
<dbReference type="InterPro" id="IPR028098">
    <property type="entry name" value="Glyco_trans_4-like_N"/>
</dbReference>
<dbReference type="SUPFAM" id="SSF53756">
    <property type="entry name" value="UDP-Glycosyltransferase/glycogen phosphorylase"/>
    <property type="match status" value="1"/>
</dbReference>
<feature type="domain" description="Glycosyl transferase family 1" evidence="1">
    <location>
        <begin position="222"/>
        <end position="381"/>
    </location>
</feature>
<evidence type="ECO:0000313" key="4">
    <source>
        <dbReference type="Proteomes" id="UP000576225"/>
    </source>
</evidence>
<dbReference type="Gene3D" id="3.40.50.2000">
    <property type="entry name" value="Glycogen Phosphorylase B"/>
    <property type="match status" value="2"/>
</dbReference>
<evidence type="ECO:0000259" key="2">
    <source>
        <dbReference type="Pfam" id="PF13439"/>
    </source>
</evidence>
<dbReference type="InterPro" id="IPR001296">
    <property type="entry name" value="Glyco_trans_1"/>
</dbReference>
<accession>A0A848AVW5</accession>
<gene>
    <name evidence="3" type="ORF">HF882_00640</name>
</gene>
<keyword evidence="3" id="KW-0808">Transferase</keyword>
<feature type="domain" description="Glycosyltransferase subfamily 4-like N-terminal" evidence="2">
    <location>
        <begin position="13"/>
        <end position="212"/>
    </location>
</feature>
<proteinExistence type="predicted"/>
<evidence type="ECO:0000313" key="3">
    <source>
        <dbReference type="EMBL" id="NMD85082.1"/>
    </source>
</evidence>
<dbReference type="EMBL" id="JABAEW010000001">
    <property type="protein sequence ID" value="NMD85082.1"/>
    <property type="molecule type" value="Genomic_DNA"/>
</dbReference>
<dbReference type="PANTHER" id="PTHR12526">
    <property type="entry name" value="GLYCOSYLTRANSFERASE"/>
    <property type="match status" value="1"/>
</dbReference>
<sequence length="419" mass="46864">MRIIHVCYHDIRGGAALAARRLHLELLRTGHESRFMLVEQSGDTEQAIRLPALFRCRCRIEQRLEALAFRHANRNRLTPQSLNLFPTSIAARINRENPDVVNLHWINGASSAIWDLPRIHAPVVWTLHDTWPYCATEHYHDNNDLRFVTGYREPAPNGSFWQPLVWKCKRKNWNGWTPEIVAPSNWIAGEAQSSELMHRLPITPIANGVDLAVFRPSDRLKARQTLRLPPDARIILFGAYNAADRNKGGPELTAALRRLSRRFSEPLLLLAVGSNTEMPDFGIPTVFTGRLDTEQQMATAYAAADATVLASKYDNLPNILVESLACGIPAAAFATGGIPEIMEDRVSGALAEPFQPESLADALAWILEHPHPEQLAAAARHRAESCFDIRDCARRYSGLYAGLRQRFPSPSGHPVRPAI</sequence>
<dbReference type="Pfam" id="PF13439">
    <property type="entry name" value="Glyco_transf_4"/>
    <property type="match status" value="1"/>
</dbReference>
<evidence type="ECO:0000259" key="1">
    <source>
        <dbReference type="Pfam" id="PF00534"/>
    </source>
</evidence>
<protein>
    <submittedName>
        <fullName evidence="3">Glycosyltransferase</fullName>
    </submittedName>
</protein>
<dbReference type="Pfam" id="PF00534">
    <property type="entry name" value="Glycos_transf_1"/>
    <property type="match status" value="1"/>
</dbReference>
<comment type="caution">
    <text evidence="3">The sequence shown here is derived from an EMBL/GenBank/DDBJ whole genome shotgun (WGS) entry which is preliminary data.</text>
</comment>
<organism evidence="3 4">
    <name type="scientific">Victivallis vadensis</name>
    <dbReference type="NCBI Taxonomy" id="172901"/>
    <lineage>
        <taxon>Bacteria</taxon>
        <taxon>Pseudomonadati</taxon>
        <taxon>Lentisphaerota</taxon>
        <taxon>Lentisphaeria</taxon>
        <taxon>Victivallales</taxon>
        <taxon>Victivallaceae</taxon>
        <taxon>Victivallis</taxon>
    </lineage>
</organism>
<dbReference type="AlphaFoldDB" id="A0A848AVW5"/>
<dbReference type="Proteomes" id="UP000576225">
    <property type="component" value="Unassembled WGS sequence"/>
</dbReference>
<dbReference type="RefSeq" id="WP_168961185.1">
    <property type="nucleotide sequence ID" value="NZ_JABAEW010000001.1"/>
</dbReference>